<comment type="caution">
    <text evidence="1">The sequence shown here is derived from an EMBL/GenBank/DDBJ whole genome shotgun (WGS) entry which is preliminary data.</text>
</comment>
<evidence type="ECO:0000313" key="1">
    <source>
        <dbReference type="EMBL" id="EAY30461.1"/>
    </source>
</evidence>
<protein>
    <submittedName>
        <fullName evidence="1">Uncharacterized protein</fullName>
    </submittedName>
</protein>
<keyword evidence="2" id="KW-1185">Reference proteome</keyword>
<gene>
    <name evidence="1" type="ORF">M23134_03097</name>
</gene>
<sequence length="109" mass="12695">MRFDTTHEQIEIAMKLLREIPEKFDVTEKKTWTTYKLGEYSHDIDYWFAIAVWKPEDKLTVGSEYDKVSLGTSQVNMEVLRQLDANGIKLAIPIALRVEKQEVSESIFV</sequence>
<dbReference type="Proteomes" id="UP000004095">
    <property type="component" value="Unassembled WGS sequence"/>
</dbReference>
<accession>A1ZG44</accession>
<name>A1ZG44_MICM2</name>
<reference evidence="1 2" key="1">
    <citation type="submission" date="2007-01" db="EMBL/GenBank/DDBJ databases">
        <authorList>
            <person name="Haygood M."/>
            <person name="Podell S."/>
            <person name="Anderson C."/>
            <person name="Hopkinson B."/>
            <person name="Roe K."/>
            <person name="Barbeau K."/>
            <person name="Gaasterland T."/>
            <person name="Ferriera S."/>
            <person name="Johnson J."/>
            <person name="Kravitz S."/>
            <person name="Beeson K."/>
            <person name="Sutton G."/>
            <person name="Rogers Y.-H."/>
            <person name="Friedman R."/>
            <person name="Frazier M."/>
            <person name="Venter J.C."/>
        </authorList>
    </citation>
    <scope>NUCLEOTIDE SEQUENCE [LARGE SCALE GENOMIC DNA]</scope>
    <source>
        <strain evidence="1 2">ATCC 23134</strain>
    </source>
</reference>
<dbReference type="EMBL" id="AAWS01000006">
    <property type="protein sequence ID" value="EAY30461.1"/>
    <property type="molecule type" value="Genomic_DNA"/>
</dbReference>
<proteinExistence type="predicted"/>
<organism evidence="1 2">
    <name type="scientific">Microscilla marina ATCC 23134</name>
    <dbReference type="NCBI Taxonomy" id="313606"/>
    <lineage>
        <taxon>Bacteria</taxon>
        <taxon>Pseudomonadati</taxon>
        <taxon>Bacteroidota</taxon>
        <taxon>Cytophagia</taxon>
        <taxon>Cytophagales</taxon>
        <taxon>Microscillaceae</taxon>
        <taxon>Microscilla</taxon>
    </lineage>
</organism>
<evidence type="ECO:0000313" key="2">
    <source>
        <dbReference type="Proteomes" id="UP000004095"/>
    </source>
</evidence>
<dbReference type="AlphaFoldDB" id="A1ZG44"/>